<accession>A0AAW6JFC8</accession>
<feature type="transmembrane region" description="Helical" evidence="1">
    <location>
        <begin position="79"/>
        <end position="96"/>
    </location>
</feature>
<gene>
    <name evidence="2" type="ORF">PSQ53_10645</name>
</gene>
<proteinExistence type="predicted"/>
<keyword evidence="1" id="KW-0812">Transmembrane</keyword>
<name>A0AAW6JFC8_LIMRT</name>
<dbReference type="RefSeq" id="WP_152726950.1">
    <property type="nucleotide sequence ID" value="NZ_JAQTKT010000001.1"/>
</dbReference>
<dbReference type="AlphaFoldDB" id="A0AAW6JFC8"/>
<evidence type="ECO:0000256" key="1">
    <source>
        <dbReference type="SAM" id="Phobius"/>
    </source>
</evidence>
<feature type="transmembrane region" description="Helical" evidence="1">
    <location>
        <begin position="26"/>
        <end position="45"/>
    </location>
</feature>
<reference evidence="2" key="1">
    <citation type="submission" date="2023-02" db="EMBL/GenBank/DDBJ databases">
        <title>Complete genome sequence of Limosilactobacillus reuteri SRCM217616 isolated from Bos taurus feces.</title>
        <authorList>
            <person name="Yang H.-G."/>
            <person name="Kim J.-W."/>
            <person name="Ha G.-S."/>
            <person name="Yang H.-J."/>
            <person name="Jeong D.-Y."/>
        </authorList>
    </citation>
    <scope>NUCLEOTIDE SEQUENCE</scope>
    <source>
        <strain evidence="2">SRCM217616</strain>
    </source>
</reference>
<dbReference type="Proteomes" id="UP001217945">
    <property type="component" value="Unassembled WGS sequence"/>
</dbReference>
<sequence>MKHIRNNNFNCNSFGPYTKAPQTYNLPIHFIQMLLLLPFCSYMELHIFNKFFYKNSLFTGFKNLKAYINQFFPDNMARIVLYMNLLISLFIIIYLLNKKLDYLNNNEVKKLSGLIMKDGCFIIAFIFATLLQKHGLTSLILFEVSSLTFSYTLQKYMKLLFDKSKAISSPNLLIMFIGVITYGILLVKLF</sequence>
<dbReference type="EMBL" id="JAQTKT010000001">
    <property type="protein sequence ID" value="MDD1383363.1"/>
    <property type="molecule type" value="Genomic_DNA"/>
</dbReference>
<evidence type="ECO:0000313" key="2">
    <source>
        <dbReference type="EMBL" id="MDD1383363.1"/>
    </source>
</evidence>
<protein>
    <submittedName>
        <fullName evidence="2">Uncharacterized protein</fullName>
    </submittedName>
</protein>
<keyword evidence="1" id="KW-0472">Membrane</keyword>
<keyword evidence="1" id="KW-1133">Transmembrane helix</keyword>
<evidence type="ECO:0000313" key="3">
    <source>
        <dbReference type="Proteomes" id="UP001217945"/>
    </source>
</evidence>
<feature type="transmembrane region" description="Helical" evidence="1">
    <location>
        <begin position="111"/>
        <end position="131"/>
    </location>
</feature>
<feature type="transmembrane region" description="Helical" evidence="1">
    <location>
        <begin position="166"/>
        <end position="187"/>
    </location>
</feature>
<organism evidence="2 3">
    <name type="scientific">Limosilactobacillus reuteri</name>
    <name type="common">Lactobacillus reuteri</name>
    <dbReference type="NCBI Taxonomy" id="1598"/>
    <lineage>
        <taxon>Bacteria</taxon>
        <taxon>Bacillati</taxon>
        <taxon>Bacillota</taxon>
        <taxon>Bacilli</taxon>
        <taxon>Lactobacillales</taxon>
        <taxon>Lactobacillaceae</taxon>
        <taxon>Limosilactobacillus</taxon>
    </lineage>
</organism>
<comment type="caution">
    <text evidence="2">The sequence shown here is derived from an EMBL/GenBank/DDBJ whole genome shotgun (WGS) entry which is preliminary data.</text>
</comment>